<dbReference type="GO" id="GO:0009063">
    <property type="term" value="P:amino acid catabolic process"/>
    <property type="evidence" value="ECO:0007669"/>
    <property type="project" value="InterPro"/>
</dbReference>
<dbReference type="RefSeq" id="WP_114803745.1">
    <property type="nucleotide sequence ID" value="NZ_QQAV01000007.1"/>
</dbReference>
<evidence type="ECO:0000313" key="4">
    <source>
        <dbReference type="Proteomes" id="UP000255265"/>
    </source>
</evidence>
<protein>
    <submittedName>
        <fullName evidence="3">L-alanine-DL-glutamate epimerase-like enolase superfamily enzyme</fullName>
    </submittedName>
</protein>
<dbReference type="SMART" id="SM00922">
    <property type="entry name" value="MR_MLE"/>
    <property type="match status" value="1"/>
</dbReference>
<name>A0A370FDK3_9BURK</name>
<dbReference type="GO" id="GO:0016829">
    <property type="term" value="F:lyase activity"/>
    <property type="evidence" value="ECO:0007669"/>
    <property type="project" value="UniProtKB-KW"/>
</dbReference>
<proteinExistence type="predicted"/>
<dbReference type="AlphaFoldDB" id="A0A370FDK3"/>
<dbReference type="InterPro" id="IPR029065">
    <property type="entry name" value="Enolase_C-like"/>
</dbReference>
<dbReference type="SUPFAM" id="SSF51604">
    <property type="entry name" value="Enolase C-terminal domain-like"/>
    <property type="match status" value="1"/>
</dbReference>
<dbReference type="InterPro" id="IPR018110">
    <property type="entry name" value="Mandel_Rmase/mucon_lact_enz_CS"/>
</dbReference>
<accession>A0A370FDK3</accession>
<comment type="caution">
    <text evidence="3">The sequence shown here is derived from an EMBL/GenBank/DDBJ whole genome shotgun (WGS) entry which is preliminary data.</text>
</comment>
<sequence>MNAARIAAIRCFAVRLPFDHGAPAPRFAGTPRTTLDSVWMRVELDDGLAGWGEAYAPDPEALASLVRSRVAPLALGQDPLDEQLCERLERVLHNAGRSGPVLHALSGLDIALWDLRGKRAGLPVSELLGGRRREQVSAYASLLQYYGDVGPLERQLHAALEAGFTQVKLHERDAASVEATRRAIGVGVPMMVDTNCAWLPAEAEAPVRAMKAFSPLWIEEPLWPPEDLASLGALGRATGVPMAAGENAASLHELLQMAHGGSADWLQPSAIKCGGLSALRRVAAECAAHGRVRLSPQTAFFGPGFLATLHLMATLPEPTAIERLFCGLATVPYAQAVPLEQGTFTLPRGSGLGAEPDASLLNAPL</sequence>
<dbReference type="Proteomes" id="UP000255265">
    <property type="component" value="Unassembled WGS sequence"/>
</dbReference>
<dbReference type="Gene3D" id="3.30.390.10">
    <property type="entry name" value="Enolase-like, N-terminal domain"/>
    <property type="match status" value="1"/>
</dbReference>
<dbReference type="OrthoDB" id="8609034at2"/>
<reference evidence="3 4" key="1">
    <citation type="submission" date="2018-07" db="EMBL/GenBank/DDBJ databases">
        <title>Genomic Encyclopedia of Type Strains, Phase IV (KMG-IV): sequencing the most valuable type-strain genomes for metagenomic binning, comparative biology and taxonomic classification.</title>
        <authorList>
            <person name="Goeker M."/>
        </authorList>
    </citation>
    <scope>NUCLEOTIDE SEQUENCE [LARGE SCALE GENOMIC DNA]</scope>
    <source>
        <strain evidence="3 4">DSM 21352</strain>
    </source>
</reference>
<dbReference type="Gene3D" id="3.20.20.120">
    <property type="entry name" value="Enolase-like C-terminal domain"/>
    <property type="match status" value="1"/>
</dbReference>
<dbReference type="InterPro" id="IPR034593">
    <property type="entry name" value="DgoD-like"/>
</dbReference>
<dbReference type="PANTHER" id="PTHR48080">
    <property type="entry name" value="D-GALACTONATE DEHYDRATASE-RELATED"/>
    <property type="match status" value="1"/>
</dbReference>
<keyword evidence="4" id="KW-1185">Reference proteome</keyword>
<dbReference type="InterPro" id="IPR036849">
    <property type="entry name" value="Enolase-like_C_sf"/>
</dbReference>
<dbReference type="InterPro" id="IPR029017">
    <property type="entry name" value="Enolase-like_N"/>
</dbReference>
<evidence type="ECO:0000256" key="1">
    <source>
        <dbReference type="ARBA" id="ARBA00023239"/>
    </source>
</evidence>
<feature type="domain" description="Mandelate racemase/muconate lactonizing enzyme C-terminal" evidence="2">
    <location>
        <begin position="149"/>
        <end position="241"/>
    </location>
</feature>
<dbReference type="InterPro" id="IPR013342">
    <property type="entry name" value="Mandelate_racemase_C"/>
</dbReference>
<keyword evidence="1" id="KW-0456">Lyase</keyword>
<dbReference type="EMBL" id="QQAV01000007">
    <property type="protein sequence ID" value="RDI22800.1"/>
    <property type="molecule type" value="Genomic_DNA"/>
</dbReference>
<dbReference type="Pfam" id="PF02746">
    <property type="entry name" value="MR_MLE_N"/>
    <property type="match status" value="1"/>
</dbReference>
<dbReference type="InterPro" id="IPR013341">
    <property type="entry name" value="Mandelate_racemase_N_dom"/>
</dbReference>
<dbReference type="PROSITE" id="PS00908">
    <property type="entry name" value="MR_MLE_1"/>
    <property type="match status" value="1"/>
</dbReference>
<dbReference type="PANTHER" id="PTHR48080:SF2">
    <property type="entry name" value="D-GALACTONATE DEHYDRATASE"/>
    <property type="match status" value="1"/>
</dbReference>
<organism evidence="3 4">
    <name type="scientific">Pseudacidovorax intermedius</name>
    <dbReference type="NCBI Taxonomy" id="433924"/>
    <lineage>
        <taxon>Bacteria</taxon>
        <taxon>Pseudomonadati</taxon>
        <taxon>Pseudomonadota</taxon>
        <taxon>Betaproteobacteria</taxon>
        <taxon>Burkholderiales</taxon>
        <taxon>Comamonadaceae</taxon>
        <taxon>Pseudacidovorax</taxon>
    </lineage>
</organism>
<dbReference type="Pfam" id="PF13378">
    <property type="entry name" value="MR_MLE_C"/>
    <property type="match status" value="1"/>
</dbReference>
<evidence type="ECO:0000313" key="3">
    <source>
        <dbReference type="EMBL" id="RDI22800.1"/>
    </source>
</evidence>
<dbReference type="SFLD" id="SFLDS00001">
    <property type="entry name" value="Enolase"/>
    <property type="match status" value="1"/>
</dbReference>
<dbReference type="SUPFAM" id="SSF54826">
    <property type="entry name" value="Enolase N-terminal domain-like"/>
    <property type="match status" value="1"/>
</dbReference>
<gene>
    <name evidence="3" type="ORF">DFR41_107203</name>
</gene>
<dbReference type="CDD" id="cd03316">
    <property type="entry name" value="MR_like"/>
    <property type="match status" value="1"/>
</dbReference>
<evidence type="ECO:0000259" key="2">
    <source>
        <dbReference type="SMART" id="SM00922"/>
    </source>
</evidence>